<evidence type="ECO:0000313" key="7">
    <source>
        <dbReference type="EMBL" id="CAH0364066.1"/>
    </source>
</evidence>
<dbReference type="GO" id="GO:0003729">
    <property type="term" value="F:mRNA binding"/>
    <property type="evidence" value="ECO:0007669"/>
    <property type="project" value="TreeGrafter"/>
</dbReference>
<feature type="compositionally biased region" description="Basic and acidic residues" evidence="4">
    <location>
        <begin position="136"/>
        <end position="152"/>
    </location>
</feature>
<evidence type="ECO:0000256" key="1">
    <source>
        <dbReference type="ARBA" id="ARBA00022723"/>
    </source>
</evidence>
<dbReference type="GO" id="GO:0005829">
    <property type="term" value="C:cytosol"/>
    <property type="evidence" value="ECO:0007669"/>
    <property type="project" value="TreeGrafter"/>
</dbReference>
<dbReference type="PANTHER" id="PTHR12681">
    <property type="entry name" value="ZINC FINGER-CONTAINING PROTEIN P48ZNF"/>
    <property type="match status" value="1"/>
</dbReference>
<dbReference type="AlphaFoldDB" id="A0A7S3ZWL4"/>
<dbReference type="EMBL" id="HBIW01013768">
    <property type="protein sequence ID" value="CAE0696378.1"/>
    <property type="molecule type" value="Transcribed_RNA"/>
</dbReference>
<dbReference type="OrthoDB" id="278280at2759"/>
<evidence type="ECO:0000256" key="3">
    <source>
        <dbReference type="ARBA" id="ARBA00022833"/>
    </source>
</evidence>
<dbReference type="EMBL" id="CAKKNE010000001">
    <property type="protein sequence ID" value="CAH0364066.1"/>
    <property type="molecule type" value="Genomic_DNA"/>
</dbReference>
<keyword evidence="3" id="KW-0862">Zinc</keyword>
<dbReference type="Pfam" id="PF16543">
    <property type="entry name" value="DFRP_C"/>
    <property type="match status" value="1"/>
</dbReference>
<protein>
    <recommendedName>
        <fullName evidence="5">ZC3H15/TMA46 family C-terminal domain-containing protein</fullName>
    </recommendedName>
</protein>
<evidence type="ECO:0000256" key="4">
    <source>
        <dbReference type="SAM" id="MobiDB-lite"/>
    </source>
</evidence>
<feature type="region of interest" description="Disordered" evidence="4">
    <location>
        <begin position="127"/>
        <end position="160"/>
    </location>
</feature>
<dbReference type="GO" id="GO:0008270">
    <property type="term" value="F:zinc ion binding"/>
    <property type="evidence" value="ECO:0007669"/>
    <property type="project" value="UniProtKB-KW"/>
</dbReference>
<keyword evidence="8" id="KW-1185">Reference proteome</keyword>
<keyword evidence="1" id="KW-0479">Metal-binding</keyword>
<keyword evidence="2" id="KW-0863">Zinc-finger</keyword>
<organism evidence="6">
    <name type="scientific">Pelagomonas calceolata</name>
    <dbReference type="NCBI Taxonomy" id="35677"/>
    <lineage>
        <taxon>Eukaryota</taxon>
        <taxon>Sar</taxon>
        <taxon>Stramenopiles</taxon>
        <taxon>Ochrophyta</taxon>
        <taxon>Pelagophyceae</taxon>
        <taxon>Pelagomonadales</taxon>
        <taxon>Pelagomonadaceae</taxon>
        <taxon>Pelagomonas</taxon>
    </lineage>
</organism>
<accession>A0A7S3ZWL4</accession>
<reference evidence="6" key="1">
    <citation type="submission" date="2021-01" db="EMBL/GenBank/DDBJ databases">
        <authorList>
            <person name="Corre E."/>
            <person name="Pelletier E."/>
            <person name="Niang G."/>
            <person name="Scheremetjew M."/>
            <person name="Finn R."/>
            <person name="Kale V."/>
            <person name="Holt S."/>
            <person name="Cochrane G."/>
            <person name="Meng A."/>
            <person name="Brown T."/>
            <person name="Cohen L."/>
        </authorList>
    </citation>
    <scope>NUCLEOTIDE SEQUENCE</scope>
    <source>
        <strain evidence="6">CCMP1756</strain>
    </source>
</reference>
<feature type="domain" description="ZC3H15/TMA46 family C-terminal" evidence="5">
    <location>
        <begin position="133"/>
        <end position="220"/>
    </location>
</feature>
<gene>
    <name evidence="6" type="ORF">PCAL00307_LOCUS11814</name>
    <name evidence="7" type="ORF">PECAL_1P04160</name>
</gene>
<name>A0A7S3ZWL4_9STRA</name>
<reference evidence="7" key="2">
    <citation type="submission" date="2021-11" db="EMBL/GenBank/DDBJ databases">
        <authorList>
            <consortium name="Genoscope - CEA"/>
            <person name="William W."/>
        </authorList>
    </citation>
    <scope>NUCLEOTIDE SEQUENCE</scope>
</reference>
<sequence>MGGSSKLDKLKAMQKEGKKGIVVDKTFGLKNKNKSKKVQQFCKQVQETQNKNKGIDAESKKKKKMTKLAKLQQEMELKALFSEGLSITVKKKDLHKKKAQQGGGGGGGAGDYYDENWAESELAKAQAAGGSTELTLEQRIEKKRQELRDKGVKGTPVTPETFKAWKEKKAKRLLAEKMALQKAETLKKKGKSVLTGRDLYLVQKDVFVDDAEATEDYTRQVVAEEGDELYDENGALIEDAERPAVSVDGVKVDAALYGDDDDLDDLDDLDDD</sequence>
<evidence type="ECO:0000256" key="2">
    <source>
        <dbReference type="ARBA" id="ARBA00022771"/>
    </source>
</evidence>
<dbReference type="GO" id="GO:0002181">
    <property type="term" value="P:cytoplasmic translation"/>
    <property type="evidence" value="ECO:0007669"/>
    <property type="project" value="TreeGrafter"/>
</dbReference>
<proteinExistence type="predicted"/>
<dbReference type="Gene3D" id="6.20.400.10">
    <property type="match status" value="1"/>
</dbReference>
<evidence type="ECO:0000313" key="8">
    <source>
        <dbReference type="Proteomes" id="UP000789595"/>
    </source>
</evidence>
<evidence type="ECO:0000313" key="6">
    <source>
        <dbReference type="EMBL" id="CAE0696378.1"/>
    </source>
</evidence>
<dbReference type="InterPro" id="IPR032378">
    <property type="entry name" value="ZC3H15/TMA46_C"/>
</dbReference>
<dbReference type="Proteomes" id="UP000789595">
    <property type="component" value="Unassembled WGS sequence"/>
</dbReference>
<evidence type="ECO:0000259" key="5">
    <source>
        <dbReference type="Pfam" id="PF16543"/>
    </source>
</evidence>
<dbReference type="PANTHER" id="PTHR12681:SF0">
    <property type="entry name" value="ZINC FINGER CCCH DOMAIN-CONTAINING PROTEIN 15"/>
    <property type="match status" value="1"/>
</dbReference>